<feature type="transmembrane region" description="Helical" evidence="1">
    <location>
        <begin position="399"/>
        <end position="416"/>
    </location>
</feature>
<keyword evidence="1" id="KW-0812">Transmembrane</keyword>
<proteinExistence type="predicted"/>
<sequence>MKPGEYHYNCGKCPVTNELFRNTTDVSLLQKLNGIEVNEIQCAECNDSPLCNNETFFEKQLFCLEKLENETKLIKGTRVCKDKCFVLRNYTTGNVKKGCGNCTKLFCKKCFDNRCNDENKTRLPYFCFGSKKIHKECSGNNCYIAKIEEQHGEEKIEQFYYDCGTCPSSVLDLSNIIKTKAATLQNKIKKIDMCKVQCAQCNNRPACNSDSFFENQLFCLEKDVRKWKAKKGMRVCEKGSCFIGVDKNEMGLVLGCGKCSKQINLTKCFNCSTPYCNDETKLSHTKCYHLVANIQPYEKKVKTCHPSYNSCYFARDIFWRVEQNCGECPLKFKNCVTCNDSSLCNEETLIPLTNTKITTSSSKSTTTTLLKKETISIGKVTTRRIAPKSSAQLNKIENILMVAITIYSLLTVIFYIL</sequence>
<dbReference type="WBParaSite" id="MhA1_Contig533.frz3.gene2">
    <property type="protein sequence ID" value="MhA1_Contig533.frz3.gene2"/>
    <property type="gene ID" value="MhA1_Contig533.frz3.gene2"/>
</dbReference>
<dbReference type="AlphaFoldDB" id="A0A1I8BST9"/>
<protein>
    <submittedName>
        <fullName evidence="3">RING-type domain-containing protein</fullName>
    </submittedName>
</protein>
<accession>A0A1I8BST9</accession>
<evidence type="ECO:0000313" key="2">
    <source>
        <dbReference type="Proteomes" id="UP000095281"/>
    </source>
</evidence>
<organism evidence="2 3">
    <name type="scientific">Meloidogyne hapla</name>
    <name type="common">Root-knot nematode worm</name>
    <dbReference type="NCBI Taxonomy" id="6305"/>
    <lineage>
        <taxon>Eukaryota</taxon>
        <taxon>Metazoa</taxon>
        <taxon>Ecdysozoa</taxon>
        <taxon>Nematoda</taxon>
        <taxon>Chromadorea</taxon>
        <taxon>Rhabditida</taxon>
        <taxon>Tylenchina</taxon>
        <taxon>Tylenchomorpha</taxon>
        <taxon>Tylenchoidea</taxon>
        <taxon>Meloidogynidae</taxon>
        <taxon>Meloidogyninae</taxon>
        <taxon>Meloidogyne</taxon>
    </lineage>
</organism>
<keyword evidence="1" id="KW-1133">Transmembrane helix</keyword>
<keyword evidence="2" id="KW-1185">Reference proteome</keyword>
<dbReference type="Proteomes" id="UP000095281">
    <property type="component" value="Unplaced"/>
</dbReference>
<name>A0A1I8BST9_MELHA</name>
<evidence type="ECO:0000313" key="3">
    <source>
        <dbReference type="WBParaSite" id="MhA1_Contig533.frz3.gene2"/>
    </source>
</evidence>
<evidence type="ECO:0000256" key="1">
    <source>
        <dbReference type="SAM" id="Phobius"/>
    </source>
</evidence>
<reference evidence="3" key="1">
    <citation type="submission" date="2016-11" db="UniProtKB">
        <authorList>
            <consortium name="WormBaseParasite"/>
        </authorList>
    </citation>
    <scope>IDENTIFICATION</scope>
</reference>
<keyword evidence="1" id="KW-0472">Membrane</keyword>